<dbReference type="Pfam" id="PF00027">
    <property type="entry name" value="cNMP_binding"/>
    <property type="match status" value="1"/>
</dbReference>
<dbReference type="AlphaFoldDB" id="A0A917DHK4"/>
<sequence>MSLESDIAVLREVPLFADLTDDQLRLLAFGADHRRLRQGEVLFRAEARADAGFVVAGGEVVLQRGPVGQERTVGRYGRGALIGELALITETRRPAHAVAATDCDLIHITRQLFRRMLEEYPEIAFTLHEKLADQLGQMTTDLLALEDRFR</sequence>
<protein>
    <submittedName>
        <fullName evidence="2">Cyclic nucleotide-binding protein</fullName>
    </submittedName>
</protein>
<comment type="caution">
    <text evidence="2">The sequence shown here is derived from an EMBL/GenBank/DDBJ whole genome shotgun (WGS) entry which is preliminary data.</text>
</comment>
<reference evidence="2" key="1">
    <citation type="journal article" date="2014" name="Int. J. Syst. Evol. Microbiol.">
        <title>Complete genome sequence of Corynebacterium casei LMG S-19264T (=DSM 44701T), isolated from a smear-ripened cheese.</title>
        <authorList>
            <consortium name="US DOE Joint Genome Institute (JGI-PGF)"/>
            <person name="Walter F."/>
            <person name="Albersmeier A."/>
            <person name="Kalinowski J."/>
            <person name="Ruckert C."/>
        </authorList>
    </citation>
    <scope>NUCLEOTIDE SEQUENCE</scope>
    <source>
        <strain evidence="2">CGMCC 1.15493</strain>
    </source>
</reference>
<dbReference type="PROSITE" id="PS50042">
    <property type="entry name" value="CNMP_BINDING_3"/>
    <property type="match status" value="1"/>
</dbReference>
<dbReference type="GO" id="GO:0003700">
    <property type="term" value="F:DNA-binding transcription factor activity"/>
    <property type="evidence" value="ECO:0007669"/>
    <property type="project" value="TreeGrafter"/>
</dbReference>
<dbReference type="EMBL" id="BMJJ01000017">
    <property type="protein sequence ID" value="GGD41066.1"/>
    <property type="molecule type" value="Genomic_DNA"/>
</dbReference>
<dbReference type="GO" id="GO:0005829">
    <property type="term" value="C:cytosol"/>
    <property type="evidence" value="ECO:0007669"/>
    <property type="project" value="TreeGrafter"/>
</dbReference>
<proteinExistence type="predicted"/>
<feature type="domain" description="Cyclic nucleotide-binding" evidence="1">
    <location>
        <begin position="15"/>
        <end position="134"/>
    </location>
</feature>
<dbReference type="CDD" id="cd00038">
    <property type="entry name" value="CAP_ED"/>
    <property type="match status" value="1"/>
</dbReference>
<dbReference type="SUPFAM" id="SSF51206">
    <property type="entry name" value="cAMP-binding domain-like"/>
    <property type="match status" value="1"/>
</dbReference>
<dbReference type="RefSeq" id="WP_188855138.1">
    <property type="nucleotide sequence ID" value="NZ_BMJJ01000017.1"/>
</dbReference>
<evidence type="ECO:0000259" key="1">
    <source>
        <dbReference type="PROSITE" id="PS50042"/>
    </source>
</evidence>
<dbReference type="PANTHER" id="PTHR24567:SF68">
    <property type="entry name" value="DNA-BINDING TRANSCRIPTIONAL DUAL REGULATOR CRP"/>
    <property type="match status" value="1"/>
</dbReference>
<reference evidence="2" key="2">
    <citation type="submission" date="2020-09" db="EMBL/GenBank/DDBJ databases">
        <authorList>
            <person name="Sun Q."/>
            <person name="Zhou Y."/>
        </authorList>
    </citation>
    <scope>NUCLEOTIDE SEQUENCE</scope>
    <source>
        <strain evidence="2">CGMCC 1.15493</strain>
    </source>
</reference>
<name>A0A917DHK4_9HYPH</name>
<dbReference type="InterPro" id="IPR018490">
    <property type="entry name" value="cNMP-bd_dom_sf"/>
</dbReference>
<evidence type="ECO:0000313" key="3">
    <source>
        <dbReference type="Proteomes" id="UP000613160"/>
    </source>
</evidence>
<dbReference type="Gene3D" id="2.60.120.10">
    <property type="entry name" value="Jelly Rolls"/>
    <property type="match status" value="1"/>
</dbReference>
<dbReference type="InterPro" id="IPR000595">
    <property type="entry name" value="cNMP-bd_dom"/>
</dbReference>
<dbReference type="InterPro" id="IPR014710">
    <property type="entry name" value="RmlC-like_jellyroll"/>
</dbReference>
<dbReference type="InterPro" id="IPR050397">
    <property type="entry name" value="Env_Response_Regulators"/>
</dbReference>
<dbReference type="PANTHER" id="PTHR24567">
    <property type="entry name" value="CRP FAMILY TRANSCRIPTIONAL REGULATORY PROTEIN"/>
    <property type="match status" value="1"/>
</dbReference>
<dbReference type="SMART" id="SM00100">
    <property type="entry name" value="cNMP"/>
    <property type="match status" value="1"/>
</dbReference>
<evidence type="ECO:0000313" key="2">
    <source>
        <dbReference type="EMBL" id="GGD41066.1"/>
    </source>
</evidence>
<accession>A0A917DHK4</accession>
<organism evidence="2 3">
    <name type="scientific">Aureimonas glaciei</name>
    <dbReference type="NCBI Taxonomy" id="1776957"/>
    <lineage>
        <taxon>Bacteria</taxon>
        <taxon>Pseudomonadati</taxon>
        <taxon>Pseudomonadota</taxon>
        <taxon>Alphaproteobacteria</taxon>
        <taxon>Hyphomicrobiales</taxon>
        <taxon>Aurantimonadaceae</taxon>
        <taxon>Aureimonas</taxon>
    </lineage>
</organism>
<dbReference type="Proteomes" id="UP000613160">
    <property type="component" value="Unassembled WGS sequence"/>
</dbReference>
<gene>
    <name evidence="2" type="ORF">GCM10011335_49790</name>
</gene>
<keyword evidence="3" id="KW-1185">Reference proteome</keyword>